<accession>A0A9D1HFP5</accession>
<keyword evidence="1" id="KW-1133">Transmembrane helix</keyword>
<feature type="transmembrane region" description="Helical" evidence="1">
    <location>
        <begin position="44"/>
        <end position="64"/>
    </location>
</feature>
<evidence type="ECO:0000256" key="1">
    <source>
        <dbReference type="SAM" id="Phobius"/>
    </source>
</evidence>
<protein>
    <submittedName>
        <fullName evidence="2">DUF1294 domain-containing protein</fullName>
    </submittedName>
</protein>
<evidence type="ECO:0000313" key="2">
    <source>
        <dbReference type="EMBL" id="HIU02426.1"/>
    </source>
</evidence>
<proteinExistence type="predicted"/>
<sequence>MSSDIGLAAGILWLLAGNLYGFYLCFTDKRRAVRHQWRIPERRFFLTACLGGSLGVYAGMFAFHHKTKHLSFLVGIPCIFIIQLAIIIYIQGNF</sequence>
<keyword evidence="1" id="KW-0472">Membrane</keyword>
<name>A0A9D1HFP5_9FIRM</name>
<dbReference type="Proteomes" id="UP000824164">
    <property type="component" value="Unassembled WGS sequence"/>
</dbReference>
<reference evidence="2" key="1">
    <citation type="submission" date="2020-10" db="EMBL/GenBank/DDBJ databases">
        <authorList>
            <person name="Gilroy R."/>
        </authorList>
    </citation>
    <scope>NUCLEOTIDE SEQUENCE</scope>
    <source>
        <strain evidence="2">CHK187-14744</strain>
    </source>
</reference>
<gene>
    <name evidence="2" type="ORF">IAB63_04140</name>
</gene>
<feature type="transmembrane region" description="Helical" evidence="1">
    <location>
        <begin position="6"/>
        <end position="23"/>
    </location>
</feature>
<reference evidence="2" key="2">
    <citation type="journal article" date="2021" name="PeerJ">
        <title>Extensive microbial diversity within the chicken gut microbiome revealed by metagenomics and culture.</title>
        <authorList>
            <person name="Gilroy R."/>
            <person name="Ravi A."/>
            <person name="Getino M."/>
            <person name="Pursley I."/>
            <person name="Horton D.L."/>
            <person name="Alikhan N.F."/>
            <person name="Baker D."/>
            <person name="Gharbi K."/>
            <person name="Hall N."/>
            <person name="Watson M."/>
            <person name="Adriaenssens E.M."/>
            <person name="Foster-Nyarko E."/>
            <person name="Jarju S."/>
            <person name="Secka A."/>
            <person name="Antonio M."/>
            <person name="Oren A."/>
            <person name="Chaudhuri R.R."/>
            <person name="La Ragione R."/>
            <person name="Hildebrand F."/>
            <person name="Pallen M.J."/>
        </authorList>
    </citation>
    <scope>NUCLEOTIDE SEQUENCE</scope>
    <source>
        <strain evidence="2">CHK187-14744</strain>
    </source>
</reference>
<comment type="caution">
    <text evidence="2">The sequence shown here is derived from an EMBL/GenBank/DDBJ whole genome shotgun (WGS) entry which is preliminary data.</text>
</comment>
<dbReference type="AlphaFoldDB" id="A0A9D1HFP5"/>
<dbReference type="EMBL" id="DVLT01000029">
    <property type="protein sequence ID" value="HIU02426.1"/>
    <property type="molecule type" value="Genomic_DNA"/>
</dbReference>
<feature type="transmembrane region" description="Helical" evidence="1">
    <location>
        <begin position="70"/>
        <end position="90"/>
    </location>
</feature>
<keyword evidence="1" id="KW-0812">Transmembrane</keyword>
<dbReference type="InterPro" id="IPR010718">
    <property type="entry name" value="DUF1294"/>
</dbReference>
<evidence type="ECO:0000313" key="3">
    <source>
        <dbReference type="Proteomes" id="UP000824164"/>
    </source>
</evidence>
<dbReference type="Pfam" id="PF06961">
    <property type="entry name" value="DUF1294"/>
    <property type="match status" value="1"/>
</dbReference>
<organism evidence="2 3">
    <name type="scientific">Candidatus Onthocola gallistercoris</name>
    <dbReference type="NCBI Taxonomy" id="2840876"/>
    <lineage>
        <taxon>Bacteria</taxon>
        <taxon>Bacillati</taxon>
        <taxon>Bacillota</taxon>
        <taxon>Bacilli</taxon>
        <taxon>Candidatus Onthocola</taxon>
    </lineage>
</organism>